<organism evidence="1 2">
    <name type="scientific">Treponema brennaborense (strain DSM 12168 / CIP 105900 / DD5/3)</name>
    <dbReference type="NCBI Taxonomy" id="906968"/>
    <lineage>
        <taxon>Bacteria</taxon>
        <taxon>Pseudomonadati</taxon>
        <taxon>Spirochaetota</taxon>
        <taxon>Spirochaetia</taxon>
        <taxon>Spirochaetales</taxon>
        <taxon>Treponemataceae</taxon>
        <taxon>Treponema</taxon>
    </lineage>
</organism>
<dbReference type="KEGG" id="tbe:Trebr_1271"/>
<evidence type="ECO:0000313" key="2">
    <source>
        <dbReference type="Proteomes" id="UP000006546"/>
    </source>
</evidence>
<dbReference type="AlphaFoldDB" id="F4LM19"/>
<name>F4LM19_TREBD</name>
<dbReference type="HOGENOM" id="CLU_871273_0_0_12"/>
<dbReference type="RefSeq" id="WP_013758405.1">
    <property type="nucleotide sequence ID" value="NC_015500.1"/>
</dbReference>
<sequence length="299" mass="34410">MMKKILVTALILLVATILFAQEYPLIKVAEFENRAESSFLYTQEIKPEDMEIGNIIAFDKDGRILIQQMQQREIQIYNEIGQIKASSILKYNAPLLPIKQILNDKIMCSLSIGNTTMIDYDGKILFDVNFYGIVNSSLFPSSYYDEASNILLFTDNQYKLHSIVNPGMDEAQNKANYRNPEETIALFESGTDLQGLTRDEKGRIYKNGKFISGGTNFNPVVNNNYYLLDPRKIWVSDDNNKDLAAITIIQQRNEIHESTAVHPSGDIYLLRYNKETDKHILYKIENTWDLEAKKAWQNR</sequence>
<protein>
    <submittedName>
        <fullName evidence="1">Uncharacterized protein</fullName>
    </submittedName>
</protein>
<dbReference type="Proteomes" id="UP000006546">
    <property type="component" value="Chromosome"/>
</dbReference>
<proteinExistence type="predicted"/>
<reference evidence="2" key="1">
    <citation type="submission" date="2011-04" db="EMBL/GenBank/DDBJ databases">
        <title>The complete genome of Treponema brennaborense DSM 12168.</title>
        <authorList>
            <person name="Lucas S."/>
            <person name="Han J."/>
            <person name="Lapidus A."/>
            <person name="Bruce D."/>
            <person name="Goodwin L."/>
            <person name="Pitluck S."/>
            <person name="Peters L."/>
            <person name="Kyrpides N."/>
            <person name="Mavromatis K."/>
            <person name="Ivanova N."/>
            <person name="Mikhailova N."/>
            <person name="Pagani I."/>
            <person name="Teshima H."/>
            <person name="Detter J.C."/>
            <person name="Tapia R."/>
            <person name="Han C."/>
            <person name="Land M."/>
            <person name="Hauser L."/>
            <person name="Markowitz V."/>
            <person name="Cheng J.-F."/>
            <person name="Hugenholtz P."/>
            <person name="Woyke T."/>
            <person name="Wu D."/>
            <person name="Gronow S."/>
            <person name="Wellnitz S."/>
            <person name="Brambilla E."/>
            <person name="Klenk H.-P."/>
            <person name="Eisen J.A."/>
        </authorList>
    </citation>
    <scope>NUCLEOTIDE SEQUENCE [LARGE SCALE GENOMIC DNA]</scope>
    <source>
        <strain evidence="2">DSM 12168 / CIP 105900 / DD5/3</strain>
    </source>
</reference>
<dbReference type="OrthoDB" id="364497at2"/>
<keyword evidence="2" id="KW-1185">Reference proteome</keyword>
<evidence type="ECO:0000313" key="1">
    <source>
        <dbReference type="EMBL" id="AEE16698.1"/>
    </source>
</evidence>
<dbReference type="STRING" id="906968.Trebr_1271"/>
<gene>
    <name evidence="1" type="ordered locus">Trebr_1271</name>
</gene>
<dbReference type="EMBL" id="CP002696">
    <property type="protein sequence ID" value="AEE16698.1"/>
    <property type="molecule type" value="Genomic_DNA"/>
</dbReference>
<accession>F4LM19</accession>